<dbReference type="Gene3D" id="3.40.50.1100">
    <property type="match status" value="3"/>
</dbReference>
<dbReference type="FunFam" id="3.40.50.1100:FF:000005">
    <property type="entry name" value="Threonine dehydratase catabolic"/>
    <property type="match status" value="1"/>
</dbReference>
<dbReference type="InterPro" id="IPR036052">
    <property type="entry name" value="TrpB-like_PALP_sf"/>
</dbReference>
<dbReference type="KEGG" id="sre:PTSG_10849"/>
<dbReference type="SUPFAM" id="SSF53686">
    <property type="entry name" value="Tryptophan synthase beta subunit-like PLP-dependent enzymes"/>
    <property type="match status" value="1"/>
</dbReference>
<dbReference type="EMBL" id="GL832991">
    <property type="protein sequence ID" value="EGD80167.1"/>
    <property type="molecule type" value="Genomic_DNA"/>
</dbReference>
<protein>
    <recommendedName>
        <fullName evidence="9">Tryptophan synthase beta chain-like PALP domain-containing protein</fullName>
    </recommendedName>
</protein>
<organism evidence="11">
    <name type="scientific">Salpingoeca rosetta (strain ATCC 50818 / BSB-021)</name>
    <dbReference type="NCBI Taxonomy" id="946362"/>
    <lineage>
        <taxon>Eukaryota</taxon>
        <taxon>Choanoflagellata</taxon>
        <taxon>Craspedida</taxon>
        <taxon>Salpingoecidae</taxon>
        <taxon>Salpingoeca</taxon>
    </lineage>
</organism>
<dbReference type="InterPro" id="IPR000634">
    <property type="entry name" value="Ser/Thr_deHydtase_PyrdxlP-BS"/>
</dbReference>
<dbReference type="FunCoup" id="F2URJ8">
    <property type="interactions" value="216"/>
</dbReference>
<dbReference type="InParanoid" id="F2URJ8"/>
<dbReference type="PANTHER" id="PTHR43050:SF1">
    <property type="entry name" value="SERINE RACEMASE"/>
    <property type="match status" value="1"/>
</dbReference>
<feature type="domain" description="Tryptophan synthase beta chain-like PALP" evidence="9">
    <location>
        <begin position="32"/>
        <end position="146"/>
    </location>
</feature>
<dbReference type="GO" id="GO:0000287">
    <property type="term" value="F:magnesium ion binding"/>
    <property type="evidence" value="ECO:0007669"/>
    <property type="project" value="TreeGrafter"/>
</dbReference>
<dbReference type="Pfam" id="PF00291">
    <property type="entry name" value="PALP"/>
    <property type="match status" value="1"/>
</dbReference>
<accession>F2URJ8</accession>
<evidence type="ECO:0000256" key="5">
    <source>
        <dbReference type="ARBA" id="ARBA00010869"/>
    </source>
</evidence>
<gene>
    <name evidence="10" type="ORF">PTSG_10849</name>
</gene>
<dbReference type="STRING" id="946362.F2URJ8"/>
<dbReference type="GO" id="GO:0005524">
    <property type="term" value="F:ATP binding"/>
    <property type="evidence" value="ECO:0007669"/>
    <property type="project" value="TreeGrafter"/>
</dbReference>
<keyword evidence="6" id="KW-0460">Magnesium</keyword>
<evidence type="ECO:0000256" key="2">
    <source>
        <dbReference type="ARBA" id="ARBA00001933"/>
    </source>
</evidence>
<dbReference type="PANTHER" id="PTHR43050">
    <property type="entry name" value="SERINE / THREONINE RACEMASE FAMILY MEMBER"/>
    <property type="match status" value="1"/>
</dbReference>
<evidence type="ECO:0000256" key="6">
    <source>
        <dbReference type="ARBA" id="ARBA00022842"/>
    </source>
</evidence>
<comment type="similarity">
    <text evidence="5">Belongs to the serine/threonine dehydratase family.</text>
</comment>
<dbReference type="GO" id="GO:0018114">
    <property type="term" value="F:threonine racemase activity"/>
    <property type="evidence" value="ECO:0007669"/>
    <property type="project" value="TreeGrafter"/>
</dbReference>
<evidence type="ECO:0000256" key="4">
    <source>
        <dbReference type="ARBA" id="ARBA00001946"/>
    </source>
</evidence>
<comment type="cofactor">
    <cofactor evidence="3">
        <name>Mn(2+)</name>
        <dbReference type="ChEBI" id="CHEBI:29035"/>
    </cofactor>
</comment>
<evidence type="ECO:0000256" key="1">
    <source>
        <dbReference type="ARBA" id="ARBA00001913"/>
    </source>
</evidence>
<dbReference type="GO" id="GO:0030378">
    <property type="term" value="F:serine racemase activity"/>
    <property type="evidence" value="ECO:0007669"/>
    <property type="project" value="TreeGrafter"/>
</dbReference>
<name>F2URJ8_SALR5</name>
<reference evidence="10" key="1">
    <citation type="submission" date="2009-08" db="EMBL/GenBank/DDBJ databases">
        <title>Annotation of Salpingoeca rosetta.</title>
        <authorList>
            <consortium name="The Broad Institute Genome Sequencing Platform"/>
            <person name="Russ C."/>
            <person name="Cuomo C."/>
            <person name="Burger G."/>
            <person name="Gray M.W."/>
            <person name="Holland P.W.H."/>
            <person name="King N."/>
            <person name="Lang F.B.F."/>
            <person name="Roger A.J."/>
            <person name="Ruiz-Trillo I."/>
            <person name="Young S.K."/>
            <person name="Zeng Q."/>
            <person name="Gargeya S."/>
            <person name="Alvarado L."/>
            <person name="Berlin A."/>
            <person name="Chapman S.B."/>
            <person name="Chen Z."/>
            <person name="Freedman E."/>
            <person name="Gellesch M."/>
            <person name="Goldberg J."/>
            <person name="Griggs A."/>
            <person name="Gujja S."/>
            <person name="Heilman E."/>
            <person name="Heiman D."/>
            <person name="Howarth C."/>
            <person name="Mehta T."/>
            <person name="Neiman D."/>
            <person name="Pearson M."/>
            <person name="Roberts A."/>
            <person name="Saif S."/>
            <person name="Shea T."/>
            <person name="Shenoy N."/>
            <person name="Sisk P."/>
            <person name="Stolte C."/>
            <person name="Sykes S."/>
            <person name="White J."/>
            <person name="Yandava C."/>
            <person name="Haas B."/>
            <person name="Nusbaum C."/>
            <person name="Birren B."/>
        </authorList>
    </citation>
    <scope>NUCLEOTIDE SEQUENCE [LARGE SCALE GENOMIC DNA]</scope>
    <source>
        <strain evidence="10">ATCC 50818</strain>
    </source>
</reference>
<evidence type="ECO:0000259" key="9">
    <source>
        <dbReference type="Pfam" id="PF00291"/>
    </source>
</evidence>
<dbReference type="GO" id="GO:0003941">
    <property type="term" value="F:L-serine ammonia-lyase activity"/>
    <property type="evidence" value="ECO:0007669"/>
    <property type="project" value="TreeGrafter"/>
</dbReference>
<dbReference type="OrthoDB" id="4418812at2759"/>
<sequence length="254" mass="27206">MSQPETKKSKQQAYCVGLKDVQAAQDRIKGLAHRTPLLTSTTMDKLSGRQLFFKCENLQRGGSFKIRGALNAVKMLGDDVKDVVTHSSGNHGQALALAASLLGKTAHIVMPDNAPTVKRAAVAGYGAKITTCESTQPAREAAAQAVLEGVNPKIEIIAAEPANADDCYRSMASDTHVRLDKYPAQRLVWERMKLVIEPSAGVSVAVALSDDFKAYAGDRLKKVAVVLCGGNQDLDKIPWVVNPAWSTTTTTTTS</sequence>
<dbReference type="InterPro" id="IPR001926">
    <property type="entry name" value="TrpB-like_PALP"/>
</dbReference>
<comment type="cofactor">
    <cofactor evidence="1">
        <name>Ca(2+)</name>
        <dbReference type="ChEBI" id="CHEBI:29108"/>
    </cofactor>
</comment>
<evidence type="ECO:0000313" key="10">
    <source>
        <dbReference type="EMBL" id="EGD80167.1"/>
    </source>
</evidence>
<keyword evidence="7" id="KW-0663">Pyridoxal phosphate</keyword>
<dbReference type="PROSITE" id="PS00165">
    <property type="entry name" value="DEHYDRATASE_SER_THR"/>
    <property type="match status" value="1"/>
</dbReference>
<dbReference type="GO" id="GO:0070179">
    <property type="term" value="P:D-serine biosynthetic process"/>
    <property type="evidence" value="ECO:0007669"/>
    <property type="project" value="TreeGrafter"/>
</dbReference>
<dbReference type="RefSeq" id="XP_004988229.1">
    <property type="nucleotide sequence ID" value="XM_004988172.1"/>
</dbReference>
<evidence type="ECO:0000256" key="7">
    <source>
        <dbReference type="ARBA" id="ARBA00022898"/>
    </source>
</evidence>
<dbReference type="Proteomes" id="UP000007799">
    <property type="component" value="Unassembled WGS sequence"/>
</dbReference>
<keyword evidence="8" id="KW-0456">Lyase</keyword>
<evidence type="ECO:0000256" key="3">
    <source>
        <dbReference type="ARBA" id="ARBA00001936"/>
    </source>
</evidence>
<comment type="cofactor">
    <cofactor evidence="4">
        <name>Mg(2+)</name>
        <dbReference type="ChEBI" id="CHEBI:18420"/>
    </cofactor>
</comment>
<keyword evidence="11" id="KW-1185">Reference proteome</keyword>
<dbReference type="GeneID" id="16068756"/>
<evidence type="ECO:0000256" key="8">
    <source>
        <dbReference type="ARBA" id="ARBA00023239"/>
    </source>
</evidence>
<dbReference type="GO" id="GO:0030170">
    <property type="term" value="F:pyridoxal phosphate binding"/>
    <property type="evidence" value="ECO:0007669"/>
    <property type="project" value="InterPro"/>
</dbReference>
<dbReference type="AlphaFoldDB" id="F2URJ8"/>
<comment type="cofactor">
    <cofactor evidence="2">
        <name>pyridoxal 5'-phosphate</name>
        <dbReference type="ChEBI" id="CHEBI:597326"/>
    </cofactor>
</comment>
<evidence type="ECO:0000313" key="11">
    <source>
        <dbReference type="Proteomes" id="UP000007799"/>
    </source>
</evidence>
<proteinExistence type="inferred from homology"/>
<dbReference type="eggNOG" id="KOG1251">
    <property type="taxonomic scope" value="Eukaryota"/>
</dbReference>